<name>A0A162QU17_9CRUS</name>
<keyword evidence="2" id="KW-1185">Reference proteome</keyword>
<evidence type="ECO:0000313" key="2">
    <source>
        <dbReference type="Proteomes" id="UP000076858"/>
    </source>
</evidence>
<dbReference type="Proteomes" id="UP000076858">
    <property type="component" value="Unassembled WGS sequence"/>
</dbReference>
<dbReference type="STRING" id="35525.A0A162QU17"/>
<comment type="caution">
    <text evidence="1">The sequence shown here is derived from an EMBL/GenBank/DDBJ whole genome shotgun (WGS) entry which is preliminary data.</text>
</comment>
<dbReference type="AlphaFoldDB" id="A0A162QU17"/>
<accession>A0A162QU17</accession>
<evidence type="ECO:0000313" key="1">
    <source>
        <dbReference type="EMBL" id="KZS19951.1"/>
    </source>
</evidence>
<dbReference type="OrthoDB" id="549905at2759"/>
<sequence>MKNAAVFLDPLACECLHWNGGAPSILDAGATCIKELSAFEAVPKNVKKGVFISSTAWHGTNYKILETLIRNSNLEYCVIITSAHLSVHHLFLWGSREGNESEVLQKIEEDVLEWMGNLNYTVEVFSYPLSTLHPTRETILIPSARLTEPLLTSDLGYLNEQLLLFSKVIHNSGLSCVGCTLVDKNIYCKLVVKEMKRKCSMSVICLFVISSFAFFF</sequence>
<dbReference type="EMBL" id="LRGB01000268">
    <property type="protein sequence ID" value="KZS19951.1"/>
    <property type="molecule type" value="Genomic_DNA"/>
</dbReference>
<proteinExistence type="predicted"/>
<reference evidence="1 2" key="1">
    <citation type="submission" date="2016-03" db="EMBL/GenBank/DDBJ databases">
        <title>EvidentialGene: Evidence-directed Construction of Genes on Genomes.</title>
        <authorList>
            <person name="Gilbert D.G."/>
            <person name="Choi J.-H."/>
            <person name="Mockaitis K."/>
            <person name="Colbourne J."/>
            <person name="Pfrender M."/>
        </authorList>
    </citation>
    <scope>NUCLEOTIDE SEQUENCE [LARGE SCALE GENOMIC DNA]</scope>
    <source>
        <strain evidence="1 2">Xinb3</strain>
        <tissue evidence="1">Complete organism</tissue>
    </source>
</reference>
<gene>
    <name evidence="1" type="ORF">APZ42_013485</name>
</gene>
<protein>
    <submittedName>
        <fullName evidence="1">Sec1 family domain-containing protein</fullName>
    </submittedName>
</protein>
<organism evidence="1 2">
    <name type="scientific">Daphnia magna</name>
    <dbReference type="NCBI Taxonomy" id="35525"/>
    <lineage>
        <taxon>Eukaryota</taxon>
        <taxon>Metazoa</taxon>
        <taxon>Ecdysozoa</taxon>
        <taxon>Arthropoda</taxon>
        <taxon>Crustacea</taxon>
        <taxon>Branchiopoda</taxon>
        <taxon>Diplostraca</taxon>
        <taxon>Cladocera</taxon>
        <taxon>Anomopoda</taxon>
        <taxon>Daphniidae</taxon>
        <taxon>Daphnia</taxon>
    </lineage>
</organism>